<feature type="transmembrane region" description="Helical" evidence="1">
    <location>
        <begin position="43"/>
        <end position="64"/>
    </location>
</feature>
<dbReference type="InterPro" id="IPR005182">
    <property type="entry name" value="YdbS-like_PH"/>
</dbReference>
<dbReference type="HOGENOM" id="CLU_111473_1_0_11"/>
<feature type="transmembrane region" description="Helical" evidence="1">
    <location>
        <begin position="70"/>
        <end position="90"/>
    </location>
</feature>
<name>C0W583_9ACTO</name>
<dbReference type="Pfam" id="PF03703">
    <property type="entry name" value="bPH_2"/>
    <property type="match status" value="1"/>
</dbReference>
<evidence type="ECO:0000259" key="2">
    <source>
        <dbReference type="Pfam" id="PF03703"/>
    </source>
</evidence>
<sequence length="188" mass="21097">MVRHMRCEGRAVAWHHVAMAVPRKLLSHDEVVVRHMHTHPKVLLWRISLEIVLLAAAITGTVLAPDSWNPWGLGAIWVLFLVISVPLFLLPWMRWACTTYTVTTKRVITRAGIINKTGHDLPLTRISDIQQERTITDRIFGAGTLSLQTSADDPLLLVDVPQVQTVQVEISNLIFHDPQGAIDADPTR</sequence>
<feature type="domain" description="YdbS-like PH" evidence="2">
    <location>
        <begin position="95"/>
        <end position="167"/>
    </location>
</feature>
<keyword evidence="4" id="KW-1185">Reference proteome</keyword>
<proteinExistence type="predicted"/>
<reference evidence="3 4" key="1">
    <citation type="submission" date="2009-01" db="EMBL/GenBank/DDBJ databases">
        <authorList>
            <person name="Qin X."/>
            <person name="Bachman B."/>
            <person name="Battles P."/>
            <person name="Bell A."/>
            <person name="Bess C."/>
            <person name="Bickham C."/>
            <person name="Chaboub L."/>
            <person name="Chen D."/>
            <person name="Coyle M."/>
            <person name="Deiros D.R."/>
            <person name="Dinh H."/>
            <person name="Forbes L."/>
            <person name="Fowler G."/>
            <person name="Francisco L."/>
            <person name="Fu Q."/>
            <person name="Gubbala S."/>
            <person name="Hale W."/>
            <person name="Han Y."/>
            <person name="Hemphill L."/>
            <person name="Highlander S.K."/>
            <person name="Hirani K."/>
            <person name="Hogues M."/>
            <person name="Jackson L."/>
            <person name="Jakkamsetti A."/>
            <person name="Javaid M."/>
            <person name="Jiang H."/>
            <person name="Korchina V."/>
            <person name="Kovar C."/>
            <person name="Lara F."/>
            <person name="Lee S."/>
            <person name="Mata R."/>
            <person name="Mathew T."/>
            <person name="Moen C."/>
            <person name="Morales K."/>
            <person name="Munidasa M."/>
            <person name="Nazareth L."/>
            <person name="Ngo R."/>
            <person name="Nguyen L."/>
            <person name="Okwuonu G."/>
            <person name="Ongeri F."/>
            <person name="Patil S."/>
            <person name="Petrosino J."/>
            <person name="Pham C."/>
            <person name="Pham P."/>
            <person name="Pu L.-L."/>
            <person name="Puazo M."/>
            <person name="Raj R."/>
            <person name="Reid J."/>
            <person name="Rouhana J."/>
            <person name="Saada N."/>
            <person name="Shang Y."/>
            <person name="Simmons D."/>
            <person name="Thornton R."/>
            <person name="Warren J."/>
            <person name="Weissenberger G."/>
            <person name="Zhang J."/>
            <person name="Zhang L."/>
            <person name="Zhou C."/>
            <person name="Zhu D."/>
            <person name="Muzny D."/>
            <person name="Worley K."/>
            <person name="Gibbs R."/>
        </authorList>
    </citation>
    <scope>NUCLEOTIDE SEQUENCE [LARGE SCALE GENOMIC DNA]</scope>
    <source>
        <strain evidence="3 4">DSM 15434</strain>
    </source>
</reference>
<dbReference type="STRING" id="103621.GCA_001067145_00109"/>
<keyword evidence="1" id="KW-0472">Membrane</keyword>
<dbReference type="eggNOG" id="COG3428">
    <property type="taxonomic scope" value="Bacteria"/>
</dbReference>
<keyword evidence="1" id="KW-0812">Transmembrane</keyword>
<dbReference type="Proteomes" id="UP000004778">
    <property type="component" value="Unassembled WGS sequence"/>
</dbReference>
<accession>C0W583</accession>
<keyword evidence="1" id="KW-1133">Transmembrane helix</keyword>
<dbReference type="PANTHER" id="PTHR37938">
    <property type="entry name" value="BLL0215 PROTEIN"/>
    <property type="match status" value="1"/>
</dbReference>
<protein>
    <recommendedName>
        <fullName evidence="2">YdbS-like PH domain-containing protein</fullName>
    </recommendedName>
</protein>
<dbReference type="PANTHER" id="PTHR37938:SF1">
    <property type="entry name" value="BLL0215 PROTEIN"/>
    <property type="match status" value="1"/>
</dbReference>
<evidence type="ECO:0000256" key="1">
    <source>
        <dbReference type="SAM" id="Phobius"/>
    </source>
</evidence>
<evidence type="ECO:0000313" key="3">
    <source>
        <dbReference type="EMBL" id="EEH66112.1"/>
    </source>
</evidence>
<dbReference type="AlphaFoldDB" id="C0W583"/>
<gene>
    <name evidence="3" type="ORF">HMPREF0058_1027</name>
</gene>
<comment type="caution">
    <text evidence="3">The sequence shown here is derived from an EMBL/GenBank/DDBJ whole genome shotgun (WGS) entry which is preliminary data.</text>
</comment>
<evidence type="ECO:0000313" key="4">
    <source>
        <dbReference type="Proteomes" id="UP000004778"/>
    </source>
</evidence>
<organism evidence="3 4">
    <name type="scientific">Actinomyces urogenitalis DSM 15434</name>
    <dbReference type="NCBI Taxonomy" id="525246"/>
    <lineage>
        <taxon>Bacteria</taxon>
        <taxon>Bacillati</taxon>
        <taxon>Actinomycetota</taxon>
        <taxon>Actinomycetes</taxon>
        <taxon>Actinomycetales</taxon>
        <taxon>Actinomycetaceae</taxon>
        <taxon>Actinomyces</taxon>
    </lineage>
</organism>
<dbReference type="EMBL" id="ACFH01000068">
    <property type="protein sequence ID" value="EEH66112.1"/>
    <property type="molecule type" value="Genomic_DNA"/>
</dbReference>